<feature type="coiled-coil region" evidence="3">
    <location>
        <begin position="41"/>
        <end position="117"/>
    </location>
</feature>
<evidence type="ECO:0008006" key="5">
    <source>
        <dbReference type="Google" id="ProtNLM"/>
    </source>
</evidence>
<dbReference type="GO" id="GO:0000774">
    <property type="term" value="F:adenyl-nucleotide exchange factor activity"/>
    <property type="evidence" value="ECO:0007669"/>
    <property type="project" value="InterPro"/>
</dbReference>
<keyword evidence="2" id="KW-0143">Chaperone</keyword>
<dbReference type="InterPro" id="IPR013805">
    <property type="entry name" value="GrpE_CC"/>
</dbReference>
<dbReference type="GO" id="GO:0042803">
    <property type="term" value="F:protein homodimerization activity"/>
    <property type="evidence" value="ECO:0007669"/>
    <property type="project" value="InterPro"/>
</dbReference>
<organism evidence="4">
    <name type="scientific">marine sediment metagenome</name>
    <dbReference type="NCBI Taxonomy" id="412755"/>
    <lineage>
        <taxon>unclassified sequences</taxon>
        <taxon>metagenomes</taxon>
        <taxon>ecological metagenomes</taxon>
    </lineage>
</organism>
<evidence type="ECO:0000256" key="3">
    <source>
        <dbReference type="SAM" id="Coils"/>
    </source>
</evidence>
<dbReference type="AlphaFoldDB" id="X1D8J9"/>
<evidence type="ECO:0000256" key="2">
    <source>
        <dbReference type="ARBA" id="ARBA00023186"/>
    </source>
</evidence>
<protein>
    <recommendedName>
        <fullName evidence="5">Nucleotide exchange factor GrpE</fullName>
    </recommendedName>
</protein>
<evidence type="ECO:0000256" key="1">
    <source>
        <dbReference type="ARBA" id="ARBA00009054"/>
    </source>
</evidence>
<sequence length="174" mass="20948">MVFEDYYDEFFNGQRSLEDPYRKVTISKDKYKNLVEVAEKYEMLVKKMDQVLAKKTELENQIEILKEDGRQLKDLEEKTEKYLNSLLRTQADFDNYKKANQRENERYRERVKEEMLKKLIKHYEDLLRAFNVLDLVEKGESVKKGFKMIVENFEKFLENEGVKPMHSEGESLIL</sequence>
<proteinExistence type="inferred from homology"/>
<keyword evidence="3" id="KW-0175">Coiled coil</keyword>
<dbReference type="SUPFAM" id="SSF58014">
    <property type="entry name" value="Coiled-coil domain of nucleotide exchange factor GrpE"/>
    <property type="match status" value="1"/>
</dbReference>
<comment type="similarity">
    <text evidence="1">Belongs to the GrpE family.</text>
</comment>
<reference evidence="4" key="1">
    <citation type="journal article" date="2014" name="Front. Microbiol.">
        <title>High frequency of phylogenetically diverse reductive dehalogenase-homologous genes in deep subseafloor sedimentary metagenomes.</title>
        <authorList>
            <person name="Kawai M."/>
            <person name="Futagami T."/>
            <person name="Toyoda A."/>
            <person name="Takaki Y."/>
            <person name="Nishi S."/>
            <person name="Hori S."/>
            <person name="Arai W."/>
            <person name="Tsubouchi T."/>
            <person name="Morono Y."/>
            <person name="Uchiyama I."/>
            <person name="Ito T."/>
            <person name="Fujiyama A."/>
            <person name="Inagaki F."/>
            <person name="Takami H."/>
        </authorList>
    </citation>
    <scope>NUCLEOTIDE SEQUENCE</scope>
    <source>
        <strain evidence="4">Expedition CK06-06</strain>
    </source>
</reference>
<dbReference type="GO" id="GO:0006457">
    <property type="term" value="P:protein folding"/>
    <property type="evidence" value="ECO:0007669"/>
    <property type="project" value="InterPro"/>
</dbReference>
<dbReference type="InterPro" id="IPR000740">
    <property type="entry name" value="GrpE"/>
</dbReference>
<comment type="caution">
    <text evidence="4">The sequence shown here is derived from an EMBL/GenBank/DDBJ whole genome shotgun (WGS) entry which is preliminary data.</text>
</comment>
<evidence type="ECO:0000313" key="4">
    <source>
        <dbReference type="EMBL" id="GAG92766.1"/>
    </source>
</evidence>
<dbReference type="GO" id="GO:0051087">
    <property type="term" value="F:protein-folding chaperone binding"/>
    <property type="evidence" value="ECO:0007669"/>
    <property type="project" value="InterPro"/>
</dbReference>
<name>X1D8J9_9ZZZZ</name>
<dbReference type="Gene3D" id="3.90.20.20">
    <property type="match status" value="1"/>
</dbReference>
<dbReference type="EMBL" id="BART01028746">
    <property type="protein sequence ID" value="GAG92766.1"/>
    <property type="molecule type" value="Genomic_DNA"/>
</dbReference>
<dbReference type="Pfam" id="PF01025">
    <property type="entry name" value="GrpE"/>
    <property type="match status" value="1"/>
</dbReference>
<gene>
    <name evidence="4" type="ORF">S01H4_50602</name>
</gene>
<accession>X1D8J9</accession>
<feature type="non-terminal residue" evidence="4">
    <location>
        <position position="174"/>
    </location>
</feature>